<keyword evidence="2" id="KW-1185">Reference proteome</keyword>
<dbReference type="EMBL" id="FOAN01000007">
    <property type="protein sequence ID" value="SEM06006.1"/>
    <property type="molecule type" value="Genomic_DNA"/>
</dbReference>
<organism evidence="1 2">
    <name type="scientific">Bosea lupini</name>
    <dbReference type="NCBI Taxonomy" id="1036779"/>
    <lineage>
        <taxon>Bacteria</taxon>
        <taxon>Pseudomonadati</taxon>
        <taxon>Pseudomonadota</taxon>
        <taxon>Alphaproteobacteria</taxon>
        <taxon>Hyphomicrobiales</taxon>
        <taxon>Boseaceae</taxon>
        <taxon>Bosea</taxon>
    </lineage>
</organism>
<gene>
    <name evidence="1" type="ORF">SAMN04515666_1074</name>
</gene>
<dbReference type="Proteomes" id="UP000199664">
    <property type="component" value="Unassembled WGS sequence"/>
</dbReference>
<protein>
    <submittedName>
        <fullName evidence="1">Uncharacterized protein</fullName>
    </submittedName>
</protein>
<proteinExistence type="predicted"/>
<accession>A0A1H7V9Z7</accession>
<reference evidence="2" key="1">
    <citation type="submission" date="2016-10" db="EMBL/GenBank/DDBJ databases">
        <authorList>
            <person name="Varghese N."/>
            <person name="Submissions S."/>
        </authorList>
    </citation>
    <scope>NUCLEOTIDE SEQUENCE [LARGE SCALE GENOMIC DNA]</scope>
    <source>
        <strain evidence="2">LMG 26383,CCUG 61248,R- 45681</strain>
    </source>
</reference>
<dbReference type="RefSeq" id="WP_091838397.1">
    <property type="nucleotide sequence ID" value="NZ_FOAN01000007.1"/>
</dbReference>
<dbReference type="STRING" id="1036779.SAMN04515666_1074"/>
<evidence type="ECO:0000313" key="2">
    <source>
        <dbReference type="Proteomes" id="UP000199664"/>
    </source>
</evidence>
<dbReference type="AlphaFoldDB" id="A0A1H7V9Z7"/>
<name>A0A1H7V9Z7_9HYPH</name>
<sequence>MTIYHPDLEARAKAIRANLAHIADKLRQLGAAVSVMEMPGPITHTITMMVTTRGRHYEAVAAELEQFAVRSGGTVRRADPADIAAGDPDRECLAALSHTVARRRAA</sequence>
<evidence type="ECO:0000313" key="1">
    <source>
        <dbReference type="EMBL" id="SEM06006.1"/>
    </source>
</evidence>